<reference evidence="3 4" key="1">
    <citation type="submission" date="2010-12" db="EMBL/GenBank/DDBJ databases">
        <title>Complete sequence of Bacillus cellulosilyticus DSM 2522.</title>
        <authorList>
            <consortium name="US DOE Joint Genome Institute"/>
            <person name="Lucas S."/>
            <person name="Copeland A."/>
            <person name="Lapidus A."/>
            <person name="Cheng J.-F."/>
            <person name="Bruce D."/>
            <person name="Goodwin L."/>
            <person name="Pitluck S."/>
            <person name="Chertkov O."/>
            <person name="Detter J.C."/>
            <person name="Han C."/>
            <person name="Tapia R."/>
            <person name="Land M."/>
            <person name="Hauser L."/>
            <person name="Jeffries C."/>
            <person name="Kyrpides N."/>
            <person name="Ivanova N."/>
            <person name="Mikhailova N."/>
            <person name="Brumm P."/>
            <person name="Mead D."/>
            <person name="Woyke T."/>
        </authorList>
    </citation>
    <scope>NUCLEOTIDE SEQUENCE [LARGE SCALE GENOMIC DNA]</scope>
    <source>
        <strain evidence="4">ATCC 21833 / DSM 2522 / FERM P-1141 / JCM 9156 / N-4</strain>
    </source>
</reference>
<dbReference type="InterPro" id="IPR027939">
    <property type="entry name" value="NMT1/THI5"/>
</dbReference>
<dbReference type="KEGG" id="bco:Bcell_4228"/>
<keyword evidence="1" id="KW-0732">Signal</keyword>
<gene>
    <name evidence="3" type="ordered locus">Bcell_4228</name>
</gene>
<dbReference type="PROSITE" id="PS51257">
    <property type="entry name" value="PROKAR_LIPOPROTEIN"/>
    <property type="match status" value="1"/>
</dbReference>
<dbReference type="InterPro" id="IPR015168">
    <property type="entry name" value="SsuA/THI5"/>
</dbReference>
<dbReference type="EMBL" id="CP002394">
    <property type="protein sequence ID" value="ADU32455.1"/>
    <property type="molecule type" value="Genomic_DNA"/>
</dbReference>
<dbReference type="RefSeq" id="WP_013490781.1">
    <property type="nucleotide sequence ID" value="NC_014829.1"/>
</dbReference>
<dbReference type="Proteomes" id="UP000001401">
    <property type="component" value="Chromosome"/>
</dbReference>
<dbReference type="STRING" id="649639.Bcell_4228"/>
<protein>
    <submittedName>
        <fullName evidence="3">ABC transporter substrate-binding protein</fullName>
    </submittedName>
</protein>
<feature type="signal peptide" evidence="1">
    <location>
        <begin position="1"/>
        <end position="19"/>
    </location>
</feature>
<dbReference type="PANTHER" id="PTHR31528">
    <property type="entry name" value="4-AMINO-5-HYDROXYMETHYL-2-METHYLPYRIMIDINE PHOSPHATE SYNTHASE THI11-RELATED"/>
    <property type="match status" value="1"/>
</dbReference>
<dbReference type="eggNOG" id="COG0715">
    <property type="taxonomic scope" value="Bacteria"/>
</dbReference>
<evidence type="ECO:0000313" key="4">
    <source>
        <dbReference type="Proteomes" id="UP000001401"/>
    </source>
</evidence>
<evidence type="ECO:0000313" key="3">
    <source>
        <dbReference type="EMBL" id="ADU32455.1"/>
    </source>
</evidence>
<dbReference type="PANTHER" id="PTHR31528:SF3">
    <property type="entry name" value="THIAMINE BIOSYNTHESIS PROTEIN HI_0357-RELATED"/>
    <property type="match status" value="1"/>
</dbReference>
<accession>E6TZ12</accession>
<evidence type="ECO:0000256" key="1">
    <source>
        <dbReference type="SAM" id="SignalP"/>
    </source>
</evidence>
<proteinExistence type="predicted"/>
<dbReference type="Pfam" id="PF09084">
    <property type="entry name" value="NMT1"/>
    <property type="match status" value="1"/>
</dbReference>
<feature type="chain" id="PRO_5038725490" evidence="1">
    <location>
        <begin position="20"/>
        <end position="327"/>
    </location>
</feature>
<dbReference type="SUPFAM" id="SSF53850">
    <property type="entry name" value="Periplasmic binding protein-like II"/>
    <property type="match status" value="1"/>
</dbReference>
<organism evidence="3 4">
    <name type="scientific">Evansella cellulosilytica (strain ATCC 21833 / DSM 2522 / FERM P-1141 / JCM 9156 / N-4)</name>
    <name type="common">Bacillus cellulosilyticus</name>
    <dbReference type="NCBI Taxonomy" id="649639"/>
    <lineage>
        <taxon>Bacteria</taxon>
        <taxon>Bacillati</taxon>
        <taxon>Bacillota</taxon>
        <taxon>Bacilli</taxon>
        <taxon>Bacillales</taxon>
        <taxon>Bacillaceae</taxon>
        <taxon>Evansella</taxon>
    </lineage>
</organism>
<keyword evidence="4" id="KW-1185">Reference proteome</keyword>
<name>E6TZ12_EVAC2</name>
<dbReference type="AlphaFoldDB" id="E6TZ12"/>
<sequence length="327" mass="36419" precursor="true">MKKLLIALFCSVCIFTITACGSDNDELTEIDIMLDWYPNAVHSYLYVAQENGYFEEEGLNVNIQFPANPTDPINLAAAGQITLGITYQPDVVTARANQDVPVKAISAIVRSPLNHTIFLEDSDIQTPRDLEGKQVGYPGIPLNEALIKTMVENDGGSYENVQLVDVGFELGSSVVSGQVDAVTGAYINHEVPVLRYQGNETRYFNPVDYGVPSFYELVFVTNDQTWEEEQETIKAFWRAATKGYEFTVTNPDEALAVLFSNEDEANFPLIEEVEEESLHILLPKMQSSNGFGSQDSASWQETIDWMLEFGLIDEAPSIDDIFVNIVE</sequence>
<feature type="domain" description="SsuA/THI5-like" evidence="2">
    <location>
        <begin position="39"/>
        <end position="254"/>
    </location>
</feature>
<evidence type="ECO:0000259" key="2">
    <source>
        <dbReference type="Pfam" id="PF09084"/>
    </source>
</evidence>
<dbReference type="OrthoDB" id="9815602at2"/>
<dbReference type="HOGENOM" id="CLU_028871_6_2_9"/>
<dbReference type="Gene3D" id="3.40.190.10">
    <property type="entry name" value="Periplasmic binding protein-like II"/>
    <property type="match status" value="2"/>
</dbReference>
<dbReference type="GO" id="GO:0009228">
    <property type="term" value="P:thiamine biosynthetic process"/>
    <property type="evidence" value="ECO:0007669"/>
    <property type="project" value="InterPro"/>
</dbReference>